<evidence type="ECO:0000256" key="2">
    <source>
        <dbReference type="ARBA" id="ARBA00004370"/>
    </source>
</evidence>
<evidence type="ECO:0000256" key="5">
    <source>
        <dbReference type="ARBA" id="ARBA00022692"/>
    </source>
</evidence>
<dbReference type="AlphaFoldDB" id="A0A8K0T2U1"/>
<proteinExistence type="inferred from homology"/>
<evidence type="ECO:0000256" key="4">
    <source>
        <dbReference type="ARBA" id="ARBA00018170"/>
    </source>
</evidence>
<comment type="subunit">
    <text evidence="11">Component of the mitochondrial contact site and cristae organizing system (MICOS) complex.</text>
</comment>
<evidence type="ECO:0000313" key="13">
    <source>
        <dbReference type="EMBL" id="KAH7326045.1"/>
    </source>
</evidence>
<name>A0A8K0T2U1_9HYPO</name>
<evidence type="ECO:0000313" key="14">
    <source>
        <dbReference type="Proteomes" id="UP000813444"/>
    </source>
</evidence>
<protein>
    <recommendedName>
        <fullName evidence="4 11">MICOS complex subunit MIC12</fullName>
    </recommendedName>
    <alternativeName>
        <fullName evidence="10 11">Altered inheritance of mitochondria protein 5, mitochondrial</fullName>
    </alternativeName>
    <alternativeName>
        <fullName evidence="9 11">Found in mitochondrial proteome protein 51</fullName>
    </alternativeName>
</protein>
<organism evidence="13 14">
    <name type="scientific">Stachybotrys elegans</name>
    <dbReference type="NCBI Taxonomy" id="80388"/>
    <lineage>
        <taxon>Eukaryota</taxon>
        <taxon>Fungi</taxon>
        <taxon>Dikarya</taxon>
        <taxon>Ascomycota</taxon>
        <taxon>Pezizomycotina</taxon>
        <taxon>Sordariomycetes</taxon>
        <taxon>Hypocreomycetidae</taxon>
        <taxon>Hypocreales</taxon>
        <taxon>Stachybotryaceae</taxon>
        <taxon>Stachybotrys</taxon>
    </lineage>
</organism>
<dbReference type="OrthoDB" id="4037694at2759"/>
<comment type="caution">
    <text evidence="13">The sequence shown here is derived from an EMBL/GenBank/DDBJ whole genome shotgun (WGS) entry which is preliminary data.</text>
</comment>
<comment type="function">
    <text evidence="1 11">Component of the MICOS complex, a large protein complex of the mitochondrial inner membrane that plays crucial roles in the maintenance of crista junctions, inner membrane architecture, and formation of contact sites to the outer membrane.</text>
</comment>
<evidence type="ECO:0000256" key="9">
    <source>
        <dbReference type="ARBA" id="ARBA00032159"/>
    </source>
</evidence>
<keyword evidence="14" id="KW-1185">Reference proteome</keyword>
<evidence type="ECO:0000256" key="11">
    <source>
        <dbReference type="RuleBase" id="RU363010"/>
    </source>
</evidence>
<comment type="similarity">
    <text evidence="3 11">Belongs to the MICOS complex subunit Mic12 family.</text>
</comment>
<feature type="region of interest" description="Disordered" evidence="12">
    <location>
        <begin position="190"/>
        <end position="210"/>
    </location>
</feature>
<dbReference type="EMBL" id="JAGPNK010000002">
    <property type="protein sequence ID" value="KAH7326045.1"/>
    <property type="molecule type" value="Genomic_DNA"/>
</dbReference>
<dbReference type="Pfam" id="PF17050">
    <property type="entry name" value="AIM5"/>
    <property type="match status" value="1"/>
</dbReference>
<feature type="compositionally biased region" description="Basic and acidic residues" evidence="12">
    <location>
        <begin position="190"/>
        <end position="202"/>
    </location>
</feature>
<keyword evidence="5" id="KW-0812">Transmembrane</keyword>
<comment type="subcellular location">
    <subcellularLocation>
        <location evidence="2">Membrane</location>
    </subcellularLocation>
    <subcellularLocation>
        <location evidence="11">Mitochondrion inner membrane</location>
        <topology evidence="11">Single-pass membrane protein</topology>
    </subcellularLocation>
</comment>
<dbReference type="GO" id="GO:0061617">
    <property type="term" value="C:MICOS complex"/>
    <property type="evidence" value="ECO:0007669"/>
    <property type="project" value="UniProtKB-UniRule"/>
</dbReference>
<keyword evidence="6" id="KW-1133">Transmembrane helix</keyword>
<evidence type="ECO:0000256" key="3">
    <source>
        <dbReference type="ARBA" id="ARBA00009188"/>
    </source>
</evidence>
<evidence type="ECO:0000256" key="6">
    <source>
        <dbReference type="ARBA" id="ARBA00022989"/>
    </source>
</evidence>
<dbReference type="GO" id="GO:0044284">
    <property type="term" value="C:mitochondrial crista junction"/>
    <property type="evidence" value="ECO:0007669"/>
    <property type="project" value="InterPro"/>
</dbReference>
<evidence type="ECO:0000256" key="1">
    <source>
        <dbReference type="ARBA" id="ARBA00002689"/>
    </source>
</evidence>
<dbReference type="Proteomes" id="UP000813444">
    <property type="component" value="Unassembled WGS sequence"/>
</dbReference>
<reference evidence="13" key="1">
    <citation type="journal article" date="2021" name="Nat. Commun.">
        <title>Genetic determinants of endophytism in the Arabidopsis root mycobiome.</title>
        <authorList>
            <person name="Mesny F."/>
            <person name="Miyauchi S."/>
            <person name="Thiergart T."/>
            <person name="Pickel B."/>
            <person name="Atanasova L."/>
            <person name="Karlsson M."/>
            <person name="Huettel B."/>
            <person name="Barry K.W."/>
            <person name="Haridas S."/>
            <person name="Chen C."/>
            <person name="Bauer D."/>
            <person name="Andreopoulos W."/>
            <person name="Pangilinan J."/>
            <person name="LaButti K."/>
            <person name="Riley R."/>
            <person name="Lipzen A."/>
            <person name="Clum A."/>
            <person name="Drula E."/>
            <person name="Henrissat B."/>
            <person name="Kohler A."/>
            <person name="Grigoriev I.V."/>
            <person name="Martin F.M."/>
            <person name="Hacquard S."/>
        </authorList>
    </citation>
    <scope>NUCLEOTIDE SEQUENCE</scope>
    <source>
        <strain evidence="13">MPI-CAGE-CH-0235</strain>
    </source>
</reference>
<evidence type="ECO:0000256" key="12">
    <source>
        <dbReference type="SAM" id="MobiDB-lite"/>
    </source>
</evidence>
<evidence type="ECO:0000256" key="10">
    <source>
        <dbReference type="ARBA" id="ARBA00032985"/>
    </source>
</evidence>
<sequence length="251" mass="27662">MGFSSGFAGGVTLTLSLAYFSVLTHQRNREHQAAVLRSQALALQSIIEPIPTPLPPSRAELAAAERANAVEAVKDRWNHEVESAVRWFQKKDWYEVREDMEDNVARMWTGLFGQSEAGVEKAKEKLDPLATKAKLEAEKAAYDAKVKAQTTAKKTAAKAEDAVKEVASEAKAESKGLLSWVWAEGQDKAQEVSDSVKPKADGKILTPSSPVEKALHQRYEKPAKSDKTVAEVLSERYKPMDDRDNSVLRGV</sequence>
<keyword evidence="8" id="KW-0472">Membrane</keyword>
<evidence type="ECO:0000256" key="8">
    <source>
        <dbReference type="ARBA" id="ARBA00023136"/>
    </source>
</evidence>
<dbReference type="InterPro" id="IPR031463">
    <property type="entry name" value="Mic12"/>
</dbReference>
<keyword evidence="11" id="KW-0999">Mitochondrion inner membrane</keyword>
<accession>A0A8K0T2U1</accession>
<keyword evidence="7 11" id="KW-0496">Mitochondrion</keyword>
<dbReference type="GO" id="GO:0042407">
    <property type="term" value="P:cristae formation"/>
    <property type="evidence" value="ECO:0007669"/>
    <property type="project" value="InterPro"/>
</dbReference>
<gene>
    <name evidence="13" type="ORF">B0I35DRAFT_405355</name>
</gene>
<evidence type="ECO:0000256" key="7">
    <source>
        <dbReference type="ARBA" id="ARBA00023128"/>
    </source>
</evidence>